<proteinExistence type="predicted"/>
<reference evidence="1 2" key="1">
    <citation type="submission" date="2016-10" db="EMBL/GenBank/DDBJ databases">
        <authorList>
            <person name="de Groot N.N."/>
        </authorList>
    </citation>
    <scope>NUCLEOTIDE SEQUENCE [LARGE SCALE GENOMIC DNA]</scope>
    <source>
        <strain evidence="1 2">JCM 21544</strain>
    </source>
</reference>
<sequence>MHTSHADSLVTSSVSFHSCNDGEQRLFAVQAGIPLPVALESACYLLDAAEALVAQSSSSADNEHLSHACGYLIEMAKAAMQACLEEGAKSPG</sequence>
<dbReference type="InterPro" id="IPR021427">
    <property type="entry name" value="DUF3077"/>
</dbReference>
<evidence type="ECO:0000313" key="2">
    <source>
        <dbReference type="Proteomes" id="UP000198706"/>
    </source>
</evidence>
<protein>
    <recommendedName>
        <fullName evidence="3">DUF3077 domain-containing protein</fullName>
    </recommendedName>
</protein>
<dbReference type="Pfam" id="PF11275">
    <property type="entry name" value="DUF3077"/>
    <property type="match status" value="1"/>
</dbReference>
<evidence type="ECO:0000313" key="1">
    <source>
        <dbReference type="EMBL" id="SDK11059.1"/>
    </source>
</evidence>
<dbReference type="AlphaFoldDB" id="A0A1G8Z7L0"/>
<keyword evidence="2" id="KW-1185">Reference proteome</keyword>
<dbReference type="Proteomes" id="UP000198706">
    <property type="component" value="Unassembled WGS sequence"/>
</dbReference>
<organism evidence="1 2">
    <name type="scientific">Pseudomonas indica</name>
    <dbReference type="NCBI Taxonomy" id="137658"/>
    <lineage>
        <taxon>Bacteria</taxon>
        <taxon>Pseudomonadati</taxon>
        <taxon>Pseudomonadota</taxon>
        <taxon>Gammaproteobacteria</taxon>
        <taxon>Pseudomonadales</taxon>
        <taxon>Pseudomonadaceae</taxon>
        <taxon>Pseudomonas</taxon>
    </lineage>
</organism>
<accession>A0A1G8Z7L0</accession>
<dbReference type="RefSeq" id="WP_169715789.1">
    <property type="nucleotide sequence ID" value="NZ_CBKZNZ010000136.1"/>
</dbReference>
<gene>
    <name evidence="1" type="ORF">SAMN05216186_104228</name>
</gene>
<name>A0A1G8Z7L0_9PSED</name>
<evidence type="ECO:0008006" key="3">
    <source>
        <dbReference type="Google" id="ProtNLM"/>
    </source>
</evidence>
<dbReference type="EMBL" id="FNFD01000004">
    <property type="protein sequence ID" value="SDK11059.1"/>
    <property type="molecule type" value="Genomic_DNA"/>
</dbReference>